<proteinExistence type="predicted"/>
<comment type="caution">
    <text evidence="1">The sequence shown here is derived from an EMBL/GenBank/DDBJ whole genome shotgun (WGS) entry which is preliminary data.</text>
</comment>
<dbReference type="Proteomes" id="UP001518925">
    <property type="component" value="Unassembled WGS sequence"/>
</dbReference>
<sequence length="100" mass="11311">MTILTLVLVSCSNNDSYDLARERAWNYLVDQNWEESAIGEKKADVTKTFVNENYELLDESFRGEEVIQVTFQDQENSLTGTPTIIVDPATNAVLGYMPTE</sequence>
<name>A0ABS2DM45_9BACI</name>
<evidence type="ECO:0000313" key="2">
    <source>
        <dbReference type="Proteomes" id="UP001518925"/>
    </source>
</evidence>
<dbReference type="EMBL" id="JAFELM010000043">
    <property type="protein sequence ID" value="MBM6619569.1"/>
    <property type="molecule type" value="Genomic_DNA"/>
</dbReference>
<accession>A0ABS2DM45</accession>
<organism evidence="1 2">
    <name type="scientific">Bacillus suaedaesalsae</name>
    <dbReference type="NCBI Taxonomy" id="2810349"/>
    <lineage>
        <taxon>Bacteria</taxon>
        <taxon>Bacillati</taxon>
        <taxon>Bacillota</taxon>
        <taxon>Bacilli</taxon>
        <taxon>Bacillales</taxon>
        <taxon>Bacillaceae</taxon>
        <taxon>Bacillus</taxon>
    </lineage>
</organism>
<reference evidence="1 2" key="1">
    <citation type="submission" date="2021-02" db="EMBL/GenBank/DDBJ databases">
        <title>Bacillus sp. RD4P76, an endophyte from a halophyte.</title>
        <authorList>
            <person name="Sun J.-Q."/>
        </authorList>
    </citation>
    <scope>NUCLEOTIDE SEQUENCE [LARGE SCALE GENOMIC DNA]</scope>
    <source>
        <strain evidence="1 2">RD4P76</strain>
    </source>
</reference>
<evidence type="ECO:0000313" key="1">
    <source>
        <dbReference type="EMBL" id="MBM6619569.1"/>
    </source>
</evidence>
<keyword evidence="2" id="KW-1185">Reference proteome</keyword>
<gene>
    <name evidence="1" type="ORF">JR050_18055</name>
</gene>
<protein>
    <submittedName>
        <fullName evidence="1">Uncharacterized protein</fullName>
    </submittedName>
</protein>
<dbReference type="RefSeq" id="WP_204205042.1">
    <property type="nucleotide sequence ID" value="NZ_JAFELM010000043.1"/>
</dbReference>